<gene>
    <name evidence="2" type="ORF">NDU88_005204</name>
</gene>
<dbReference type="EMBL" id="JANPWB010000003">
    <property type="protein sequence ID" value="KAJ1201393.1"/>
    <property type="molecule type" value="Genomic_DNA"/>
</dbReference>
<evidence type="ECO:0000313" key="3">
    <source>
        <dbReference type="Proteomes" id="UP001066276"/>
    </source>
</evidence>
<feature type="transmembrane region" description="Helical" evidence="1">
    <location>
        <begin position="12"/>
        <end position="34"/>
    </location>
</feature>
<dbReference type="AlphaFoldDB" id="A0AAV7VIC2"/>
<organism evidence="2 3">
    <name type="scientific">Pleurodeles waltl</name>
    <name type="common">Iberian ribbed newt</name>
    <dbReference type="NCBI Taxonomy" id="8319"/>
    <lineage>
        <taxon>Eukaryota</taxon>
        <taxon>Metazoa</taxon>
        <taxon>Chordata</taxon>
        <taxon>Craniata</taxon>
        <taxon>Vertebrata</taxon>
        <taxon>Euteleostomi</taxon>
        <taxon>Amphibia</taxon>
        <taxon>Batrachia</taxon>
        <taxon>Caudata</taxon>
        <taxon>Salamandroidea</taxon>
        <taxon>Salamandridae</taxon>
        <taxon>Pleurodelinae</taxon>
        <taxon>Pleurodeles</taxon>
    </lineage>
</organism>
<reference evidence="2" key="1">
    <citation type="journal article" date="2022" name="bioRxiv">
        <title>Sequencing and chromosome-scale assembly of the giantPleurodeles waltlgenome.</title>
        <authorList>
            <person name="Brown T."/>
            <person name="Elewa A."/>
            <person name="Iarovenko S."/>
            <person name="Subramanian E."/>
            <person name="Araus A.J."/>
            <person name="Petzold A."/>
            <person name="Susuki M."/>
            <person name="Suzuki K.-i.T."/>
            <person name="Hayashi T."/>
            <person name="Toyoda A."/>
            <person name="Oliveira C."/>
            <person name="Osipova E."/>
            <person name="Leigh N.D."/>
            <person name="Simon A."/>
            <person name="Yun M.H."/>
        </authorList>
    </citation>
    <scope>NUCLEOTIDE SEQUENCE</scope>
    <source>
        <strain evidence="2">20211129_DDA</strain>
        <tissue evidence="2">Liver</tissue>
    </source>
</reference>
<name>A0AAV7VIC2_PLEWA</name>
<dbReference type="Proteomes" id="UP001066276">
    <property type="component" value="Chromosome 2_1"/>
</dbReference>
<protein>
    <submittedName>
        <fullName evidence="2">Uncharacterized protein</fullName>
    </submittedName>
</protein>
<keyword evidence="1" id="KW-1133">Transmembrane helix</keyword>
<keyword evidence="3" id="KW-1185">Reference proteome</keyword>
<keyword evidence="1" id="KW-0812">Transmembrane</keyword>
<evidence type="ECO:0000313" key="2">
    <source>
        <dbReference type="EMBL" id="KAJ1201393.1"/>
    </source>
</evidence>
<proteinExistence type="predicted"/>
<keyword evidence="1" id="KW-0472">Membrane</keyword>
<comment type="caution">
    <text evidence="2">The sequence shown here is derived from an EMBL/GenBank/DDBJ whole genome shotgun (WGS) entry which is preliminary data.</text>
</comment>
<evidence type="ECO:0000256" key="1">
    <source>
        <dbReference type="SAM" id="Phobius"/>
    </source>
</evidence>
<sequence>MPGRRSGQERVHLCLTVTGLGPAGLPVLASVFFFKEKGLALGHNLPGSTDLLREAELIESRCVALGVFNYPKLLCSKEDELSWRIMKRF</sequence>
<accession>A0AAV7VIC2</accession>